<organism evidence="2 3">
    <name type="scientific">Phytopseudomonas punonensis</name>
    <dbReference type="NCBI Taxonomy" id="1220495"/>
    <lineage>
        <taxon>Bacteria</taxon>
        <taxon>Pseudomonadati</taxon>
        <taxon>Pseudomonadota</taxon>
        <taxon>Gammaproteobacteria</taxon>
        <taxon>Pseudomonadales</taxon>
        <taxon>Pseudomonadaceae</taxon>
        <taxon>Phytopseudomonas</taxon>
    </lineage>
</organism>
<gene>
    <name evidence="2" type="ORF">SAMN05216288_2371</name>
</gene>
<evidence type="ECO:0000313" key="2">
    <source>
        <dbReference type="EMBL" id="SHL75391.1"/>
    </source>
</evidence>
<evidence type="ECO:0000256" key="1">
    <source>
        <dbReference type="SAM" id="SignalP"/>
    </source>
</evidence>
<dbReference type="STRING" id="1220495.SAMN05216288_2371"/>
<dbReference type="AlphaFoldDB" id="A0A1M7D780"/>
<dbReference type="EMBL" id="FRBQ01000002">
    <property type="protein sequence ID" value="SHL75391.1"/>
    <property type="molecule type" value="Genomic_DNA"/>
</dbReference>
<evidence type="ECO:0008006" key="4">
    <source>
        <dbReference type="Google" id="ProtNLM"/>
    </source>
</evidence>
<dbReference type="OrthoDB" id="6864997at2"/>
<reference evidence="3" key="1">
    <citation type="submission" date="2016-11" db="EMBL/GenBank/DDBJ databases">
        <authorList>
            <person name="Varghese N."/>
            <person name="Submissions S."/>
        </authorList>
    </citation>
    <scope>NUCLEOTIDE SEQUENCE [LARGE SCALE GENOMIC DNA]</scope>
    <source>
        <strain evidence="3">CECT 8089</strain>
    </source>
</reference>
<accession>A0A1M7D780</accession>
<evidence type="ECO:0000313" key="3">
    <source>
        <dbReference type="Proteomes" id="UP000184305"/>
    </source>
</evidence>
<feature type="chain" id="PRO_5012703368" description="Lipoprotein" evidence="1">
    <location>
        <begin position="28"/>
        <end position="196"/>
    </location>
</feature>
<feature type="signal peptide" evidence="1">
    <location>
        <begin position="1"/>
        <end position="27"/>
    </location>
</feature>
<dbReference type="PROSITE" id="PS51257">
    <property type="entry name" value="PROKAR_LIPOPROTEIN"/>
    <property type="match status" value="1"/>
</dbReference>
<protein>
    <recommendedName>
        <fullName evidence="4">Lipoprotein</fullName>
    </recommendedName>
</protein>
<name>A0A1M7D780_9GAMM</name>
<dbReference type="Proteomes" id="UP000184305">
    <property type="component" value="Unassembled WGS sequence"/>
</dbReference>
<dbReference type="RefSeq" id="WP_073264490.1">
    <property type="nucleotide sequence ID" value="NZ_FRBQ01000002.1"/>
</dbReference>
<keyword evidence="3" id="KW-1185">Reference proteome</keyword>
<keyword evidence="1" id="KW-0732">Signal</keyword>
<proteinExistence type="predicted"/>
<sequence length="196" mass="21198">MHKSLILVACLMLGACSSAPHSTSAPAAPAEYDSVVRSNLEAIHNAQVVPLPLDPNSKVPHGLASDANMQFGSSLSNYRVYSLKLKQGERYRLNVNSFCDHTCLGINKFALKPRAVLMDAYGTVIPTKPTRPSTVIGMTSLGWDGEALEDGTYYLLVAADKEDVGRTIVIDDVWINNSPLMAVKVGSLETAPRQLR</sequence>